<comment type="caution">
    <text evidence="1">The sequence shown here is derived from an EMBL/GenBank/DDBJ whole genome shotgun (WGS) entry which is preliminary data.</text>
</comment>
<organism evidence="1 2">
    <name type="scientific">Phyllosticta citrichinensis</name>
    <dbReference type="NCBI Taxonomy" id="1130410"/>
    <lineage>
        <taxon>Eukaryota</taxon>
        <taxon>Fungi</taxon>
        <taxon>Dikarya</taxon>
        <taxon>Ascomycota</taxon>
        <taxon>Pezizomycotina</taxon>
        <taxon>Dothideomycetes</taxon>
        <taxon>Dothideomycetes incertae sedis</taxon>
        <taxon>Botryosphaeriales</taxon>
        <taxon>Phyllostictaceae</taxon>
        <taxon>Phyllosticta</taxon>
    </lineage>
</organism>
<protein>
    <submittedName>
        <fullName evidence="1">Uncharacterized protein</fullName>
    </submittedName>
</protein>
<keyword evidence="2" id="KW-1185">Reference proteome</keyword>
<proteinExistence type="predicted"/>
<name>A0ABR1XKD2_9PEZI</name>
<dbReference type="Proteomes" id="UP001456524">
    <property type="component" value="Unassembled WGS sequence"/>
</dbReference>
<reference evidence="1 2" key="1">
    <citation type="journal article" date="2022" name="G3 (Bethesda)">
        <title>Enemy or ally: a genomic approach to elucidate the lifestyle of Phyllosticta citrichinaensis.</title>
        <authorList>
            <person name="Buijs V.A."/>
            <person name="Groenewald J.Z."/>
            <person name="Haridas S."/>
            <person name="LaButti K.M."/>
            <person name="Lipzen A."/>
            <person name="Martin F.M."/>
            <person name="Barry K."/>
            <person name="Grigoriev I.V."/>
            <person name="Crous P.W."/>
            <person name="Seidl M.F."/>
        </authorList>
    </citation>
    <scope>NUCLEOTIDE SEQUENCE [LARGE SCALE GENOMIC DNA]</scope>
    <source>
        <strain evidence="1 2">CBS 129764</strain>
    </source>
</reference>
<evidence type="ECO:0000313" key="2">
    <source>
        <dbReference type="Proteomes" id="UP001456524"/>
    </source>
</evidence>
<evidence type="ECO:0000313" key="1">
    <source>
        <dbReference type="EMBL" id="KAK8159263.1"/>
    </source>
</evidence>
<dbReference type="EMBL" id="JBBWUH010000008">
    <property type="protein sequence ID" value="KAK8159263.1"/>
    <property type="molecule type" value="Genomic_DNA"/>
</dbReference>
<gene>
    <name evidence="1" type="ORF">IWX90DRAFT_417233</name>
</gene>
<accession>A0ABR1XKD2</accession>
<sequence>MTSLQKQRQLTDTLDRIRAIRINNLLDTSIQPRYPPNAARPNKKALPDDKETGILQLEAYPPKLINQLYTLHRIMRDPVELKRQVLAEVRARQEDPRHPQQRVREVMARDLGAVIGRHNFARAAERKRRCDEAVESRFDACQRPRKVMRARGRLL</sequence>